<dbReference type="RefSeq" id="WP_005221294.1">
    <property type="nucleotide sequence ID" value="NZ_CP044463.1"/>
</dbReference>
<name>A0AAE2T0B9_9GAMM</name>
<proteinExistence type="predicted"/>
<evidence type="ECO:0000313" key="1">
    <source>
        <dbReference type="EMBL" id="QIC67799.1"/>
    </source>
</evidence>
<evidence type="ECO:0000313" key="2">
    <source>
        <dbReference type="Proteomes" id="UP000503505"/>
    </source>
</evidence>
<gene>
    <name evidence="1" type="ORF">FSC10_10690</name>
</gene>
<reference evidence="1 2" key="1">
    <citation type="submission" date="2019-09" db="EMBL/GenBank/DDBJ databases">
        <title>Non-baumannii Acinetobacter spp. carrying blaNDM-1 isolated in China.</title>
        <authorList>
            <person name="Cui C."/>
            <person name="Chen C."/>
            <person name="Sun J."/>
            <person name="Liu Y."/>
        </authorList>
    </citation>
    <scope>NUCLEOTIDE SEQUENCE [LARGE SCALE GENOMIC DNA]</scope>
    <source>
        <strain evidence="1 2">HZE23-1</strain>
    </source>
</reference>
<dbReference type="PROSITE" id="PS00338">
    <property type="entry name" value="SOMATOTROPIN_2"/>
    <property type="match status" value="1"/>
</dbReference>
<dbReference type="PROSITE" id="PS51257">
    <property type="entry name" value="PROKAR_LIPOPROTEIN"/>
    <property type="match status" value="1"/>
</dbReference>
<dbReference type="AlphaFoldDB" id="A0AAE2T0B9"/>
<organism evidence="1 2">
    <name type="scientific">Acinetobacter schindleri</name>
    <dbReference type="NCBI Taxonomy" id="108981"/>
    <lineage>
        <taxon>Bacteria</taxon>
        <taxon>Pseudomonadati</taxon>
        <taxon>Pseudomonadota</taxon>
        <taxon>Gammaproteobacteria</taxon>
        <taxon>Moraxellales</taxon>
        <taxon>Moraxellaceae</taxon>
        <taxon>Acinetobacter</taxon>
    </lineage>
</organism>
<dbReference type="GO" id="GO:0005576">
    <property type="term" value="C:extracellular region"/>
    <property type="evidence" value="ECO:0007669"/>
    <property type="project" value="InterPro"/>
</dbReference>
<dbReference type="GeneID" id="58163734"/>
<sequence length="106" mass="12029">MKALAVLSLTLLLTACMSHDAQKAEHILKLFHCKGIEPSQMQHNSVTQYYEHSLYSSKSKAEAYIEQYKNGEESFEIPLSEIVNQQYELYKSACQNLGGIPAKELF</sequence>
<dbReference type="Proteomes" id="UP000503505">
    <property type="component" value="Chromosome"/>
</dbReference>
<dbReference type="InterPro" id="IPR018116">
    <property type="entry name" value="Somatotropin_CS"/>
</dbReference>
<accession>A0AAE2T0B9</accession>
<protein>
    <submittedName>
        <fullName evidence="1">Uncharacterized protein</fullName>
    </submittedName>
</protein>
<dbReference type="EMBL" id="CP044463">
    <property type="protein sequence ID" value="QIC67799.1"/>
    <property type="molecule type" value="Genomic_DNA"/>
</dbReference>
<dbReference type="GO" id="GO:0005179">
    <property type="term" value="F:hormone activity"/>
    <property type="evidence" value="ECO:0007669"/>
    <property type="project" value="InterPro"/>
</dbReference>